<dbReference type="Gene3D" id="2.20.100.10">
    <property type="entry name" value="Thrombospondin type-1 (TSP1) repeat"/>
    <property type="match status" value="1"/>
</dbReference>
<evidence type="ECO:0000256" key="1">
    <source>
        <dbReference type="SAM" id="MobiDB-lite"/>
    </source>
</evidence>
<feature type="compositionally biased region" description="Basic residues" evidence="1">
    <location>
        <begin position="182"/>
        <end position="205"/>
    </location>
</feature>
<organism evidence="2 3">
    <name type="scientific">Acanthocheilonema viteae</name>
    <name type="common">Filarial nematode worm</name>
    <name type="synonym">Dipetalonema viteae</name>
    <dbReference type="NCBI Taxonomy" id="6277"/>
    <lineage>
        <taxon>Eukaryota</taxon>
        <taxon>Metazoa</taxon>
        <taxon>Ecdysozoa</taxon>
        <taxon>Nematoda</taxon>
        <taxon>Chromadorea</taxon>
        <taxon>Rhabditida</taxon>
        <taxon>Spirurina</taxon>
        <taxon>Spiruromorpha</taxon>
        <taxon>Filarioidea</taxon>
        <taxon>Onchocercidae</taxon>
        <taxon>Acanthocheilonema</taxon>
    </lineage>
</organism>
<sequence length="243" mass="28588">MALILDNWNEWSECTESCGGCGMQNRTLMLLNGMHIVHVRHCNTKPCMNEEEPCCEPFKFINEKCLVVGEIQNDRSKFNNDSQNEADEAIVAWENIKGDDKQFDDSQEQRKEAVNAWDSIRGMRFPLKKSNNVNSTDLNDIRDSDDYVVIEGSGEFDNEMDSKTNNTKIIKNMDASHGTTRASKRRKISKGYNRKNYKQRQRRYRQNLPRVASKSQNTEKSEKSQKMFDSIYIYDYYDYYYYY</sequence>
<protein>
    <recommendedName>
        <fullName evidence="4">Spondin-like TSP1 domain-containing protein</fullName>
    </recommendedName>
</protein>
<dbReference type="Proteomes" id="UP000276991">
    <property type="component" value="Unassembled WGS sequence"/>
</dbReference>
<accession>A0A498SIR3</accession>
<evidence type="ECO:0008006" key="4">
    <source>
        <dbReference type="Google" id="ProtNLM"/>
    </source>
</evidence>
<dbReference type="STRING" id="6277.A0A498SIR3"/>
<feature type="region of interest" description="Disordered" evidence="1">
    <location>
        <begin position="172"/>
        <end position="222"/>
    </location>
</feature>
<dbReference type="EMBL" id="UPTC01001045">
    <property type="protein sequence ID" value="VBB30940.1"/>
    <property type="molecule type" value="Genomic_DNA"/>
</dbReference>
<dbReference type="SMART" id="SM00209">
    <property type="entry name" value="TSP1"/>
    <property type="match status" value="1"/>
</dbReference>
<keyword evidence="3" id="KW-1185">Reference proteome</keyword>
<proteinExistence type="predicted"/>
<dbReference type="InterPro" id="IPR036383">
    <property type="entry name" value="TSP1_rpt_sf"/>
</dbReference>
<evidence type="ECO:0000313" key="3">
    <source>
        <dbReference type="Proteomes" id="UP000276991"/>
    </source>
</evidence>
<dbReference type="SUPFAM" id="SSF82895">
    <property type="entry name" value="TSP-1 type 1 repeat"/>
    <property type="match status" value="1"/>
</dbReference>
<dbReference type="InterPro" id="IPR000884">
    <property type="entry name" value="TSP1_rpt"/>
</dbReference>
<evidence type="ECO:0000313" key="2">
    <source>
        <dbReference type="EMBL" id="VBB30940.1"/>
    </source>
</evidence>
<dbReference type="PROSITE" id="PS50092">
    <property type="entry name" value="TSP1"/>
    <property type="match status" value="1"/>
</dbReference>
<name>A0A498SIR3_ACAVI</name>
<gene>
    <name evidence="2" type="ORF">NAV_LOCUS5731</name>
</gene>
<reference evidence="2 3" key="1">
    <citation type="submission" date="2018-08" db="EMBL/GenBank/DDBJ databases">
        <authorList>
            <person name="Laetsch R D."/>
            <person name="Stevens L."/>
            <person name="Kumar S."/>
            <person name="Blaxter L. M."/>
        </authorList>
    </citation>
    <scope>NUCLEOTIDE SEQUENCE [LARGE SCALE GENOMIC DNA]</scope>
</reference>
<dbReference type="AlphaFoldDB" id="A0A498SIR3"/>
<dbReference type="OrthoDB" id="5876856at2759"/>